<dbReference type="Proteomes" id="UP000037510">
    <property type="component" value="Unassembled WGS sequence"/>
</dbReference>
<dbReference type="EMBL" id="JTDY01002293">
    <property type="protein sequence ID" value="KOB71718.1"/>
    <property type="molecule type" value="Genomic_DNA"/>
</dbReference>
<evidence type="ECO:0000313" key="2">
    <source>
        <dbReference type="EMBL" id="KOB71718.1"/>
    </source>
</evidence>
<organism evidence="2 3">
    <name type="scientific">Operophtera brumata</name>
    <name type="common">Winter moth</name>
    <name type="synonym">Phalaena brumata</name>
    <dbReference type="NCBI Taxonomy" id="104452"/>
    <lineage>
        <taxon>Eukaryota</taxon>
        <taxon>Metazoa</taxon>
        <taxon>Ecdysozoa</taxon>
        <taxon>Arthropoda</taxon>
        <taxon>Hexapoda</taxon>
        <taxon>Insecta</taxon>
        <taxon>Pterygota</taxon>
        <taxon>Neoptera</taxon>
        <taxon>Endopterygota</taxon>
        <taxon>Lepidoptera</taxon>
        <taxon>Glossata</taxon>
        <taxon>Ditrysia</taxon>
        <taxon>Geometroidea</taxon>
        <taxon>Geometridae</taxon>
        <taxon>Larentiinae</taxon>
        <taxon>Operophtera</taxon>
    </lineage>
</organism>
<feature type="region of interest" description="Disordered" evidence="1">
    <location>
        <begin position="87"/>
        <end position="110"/>
    </location>
</feature>
<dbReference type="PANTHER" id="PTHR33273:SF2">
    <property type="entry name" value="ENDONUCLEASE_EXONUCLEASE_PHOSPHATASE DOMAIN-CONTAINING PROTEIN"/>
    <property type="match status" value="1"/>
</dbReference>
<protein>
    <submittedName>
        <fullName evidence="2">Gag-like protein</fullName>
    </submittedName>
</protein>
<evidence type="ECO:0000313" key="3">
    <source>
        <dbReference type="Proteomes" id="UP000037510"/>
    </source>
</evidence>
<dbReference type="PANTHER" id="PTHR33273">
    <property type="entry name" value="DOMAIN-CONTAINING PROTEIN, PUTATIVE-RELATED"/>
    <property type="match status" value="1"/>
</dbReference>
<name>A0A0L7L888_OPEBR</name>
<proteinExistence type="predicted"/>
<keyword evidence="3" id="KW-1185">Reference proteome</keyword>
<feature type="compositionally biased region" description="Basic and acidic residues" evidence="1">
    <location>
        <begin position="87"/>
        <end position="96"/>
    </location>
</feature>
<reference evidence="2 3" key="1">
    <citation type="journal article" date="2015" name="Genome Biol. Evol.">
        <title>The genome of winter moth (Operophtera brumata) provides a genomic perspective on sexual dimorphism and phenology.</title>
        <authorList>
            <person name="Derks M.F."/>
            <person name="Smit S."/>
            <person name="Salis L."/>
            <person name="Schijlen E."/>
            <person name="Bossers A."/>
            <person name="Mateman C."/>
            <person name="Pijl A.S."/>
            <person name="de Ridder D."/>
            <person name="Groenen M.A."/>
            <person name="Visser M.E."/>
            <person name="Megens H.J."/>
        </authorList>
    </citation>
    <scope>NUCLEOTIDE SEQUENCE [LARGE SCALE GENOMIC DNA]</scope>
    <source>
        <strain evidence="2">WM2013NL</strain>
        <tissue evidence="2">Head and thorax</tissue>
    </source>
</reference>
<dbReference type="STRING" id="104452.A0A0L7L888"/>
<accession>A0A0L7L888</accession>
<evidence type="ECO:0000256" key="1">
    <source>
        <dbReference type="SAM" id="MobiDB-lite"/>
    </source>
</evidence>
<sequence>MMPGIIIEAWRGKKGQCHRWQKFRHSSHNCYREQACVRCGEPHRAGDCPRPREEPATCANCGGAHPANFQSCPVFKKEIRNKRDGSMAETFADRGRRGTAPIAPAIVEDS</sequence>
<gene>
    <name evidence="2" type="ORF">OBRU01_11362</name>
</gene>
<dbReference type="AlphaFoldDB" id="A0A0L7L888"/>
<comment type="caution">
    <text evidence="2">The sequence shown here is derived from an EMBL/GenBank/DDBJ whole genome shotgun (WGS) entry which is preliminary data.</text>
</comment>